<dbReference type="STRING" id="1172194.WQQ_08220"/>
<name>I8TAF2_9GAMM</name>
<sequence>MHPIRFDRGYSRRHFIGQMGRGVLATGVLAPLADVLAATGSIEKAYPDELLSIENYTKGKLKVGDFITADNVESVKELLTPIVYTQVAKMGRKLKLAATTTDIMRLSPWEYLEATFSNKGKARFDERGNVVTDQGKPWIGGNPFPDPKSAIELFAGLTLSWGRHDASFYTTREYDISERGELQYEYESGWAEMSPVARTVLDPKPYWPEQIDKLRFQCAFFTAPNSVRGTSFPQHLGLRSAHVPGALRLRAGVQARAPVSDRSTLRTAGAGLRVLPVRCLGRGRSALHLGRVPDRQPRADARRGVGRLERGASELAAHHAWRTQGPHVLGYHRRTRARSDRRRSQAGEVSACAGG</sequence>
<dbReference type="Proteomes" id="UP000003704">
    <property type="component" value="Unassembled WGS sequence"/>
</dbReference>
<evidence type="ECO:0000256" key="1">
    <source>
        <dbReference type="SAM" id="MobiDB-lite"/>
    </source>
</evidence>
<evidence type="ECO:0000313" key="2">
    <source>
        <dbReference type="EMBL" id="EIT70685.1"/>
    </source>
</evidence>
<feature type="region of interest" description="Disordered" evidence="1">
    <location>
        <begin position="334"/>
        <end position="355"/>
    </location>
</feature>
<dbReference type="Pfam" id="PF07044">
    <property type="entry name" value="DUF1329"/>
    <property type="match status" value="1"/>
</dbReference>
<comment type="caution">
    <text evidence="2">The sequence shown here is derived from an EMBL/GenBank/DDBJ whole genome shotgun (WGS) entry which is preliminary data.</text>
</comment>
<dbReference type="AlphaFoldDB" id="I8TAF2"/>
<dbReference type="PATRIC" id="fig|1172194.4.peg.787"/>
<evidence type="ECO:0000313" key="3">
    <source>
        <dbReference type="Proteomes" id="UP000003704"/>
    </source>
</evidence>
<protein>
    <submittedName>
        <fullName evidence="2">Uncharacterized protein</fullName>
    </submittedName>
</protein>
<dbReference type="EMBL" id="AKGD01000001">
    <property type="protein sequence ID" value="EIT70685.1"/>
    <property type="molecule type" value="Genomic_DNA"/>
</dbReference>
<accession>I8TAF2</accession>
<organism evidence="2 3">
    <name type="scientific">Hydrocarboniphaga effusa AP103</name>
    <dbReference type="NCBI Taxonomy" id="1172194"/>
    <lineage>
        <taxon>Bacteria</taxon>
        <taxon>Pseudomonadati</taxon>
        <taxon>Pseudomonadota</taxon>
        <taxon>Gammaproteobacteria</taxon>
        <taxon>Nevskiales</taxon>
        <taxon>Nevskiaceae</taxon>
        <taxon>Hydrocarboniphaga</taxon>
    </lineage>
</organism>
<gene>
    <name evidence="2" type="ORF">WQQ_08220</name>
</gene>
<dbReference type="InterPro" id="IPR010752">
    <property type="entry name" value="DUF1329"/>
</dbReference>
<keyword evidence="3" id="KW-1185">Reference proteome</keyword>
<proteinExistence type="predicted"/>
<reference evidence="2 3" key="1">
    <citation type="journal article" date="2012" name="J. Bacteriol.">
        <title>Genome Sequence of n-Alkane-Degrading Hydrocarboniphaga effusa Strain AP103T (ATCC BAA-332T).</title>
        <authorList>
            <person name="Chang H.K."/>
            <person name="Zylstra G.J."/>
            <person name="Chae J.C."/>
        </authorList>
    </citation>
    <scope>NUCLEOTIDE SEQUENCE [LARGE SCALE GENOMIC DNA]</scope>
    <source>
        <strain evidence="2 3">AP103</strain>
    </source>
</reference>